<dbReference type="AlphaFoldDB" id="A0A7U3VS97"/>
<reference evidence="1 2" key="1">
    <citation type="journal article" date="2010" name="J. Bacteriol.">
        <title>Biochemical characterization of a novel indole prenyltransferase from Streptomyces sp. SN-593.</title>
        <authorList>
            <person name="Takahashi S."/>
            <person name="Takagi H."/>
            <person name="Toyoda A."/>
            <person name="Uramoto M."/>
            <person name="Nogawa T."/>
            <person name="Ueki M."/>
            <person name="Sakaki Y."/>
            <person name="Osada H."/>
        </authorList>
    </citation>
    <scope>NUCLEOTIDE SEQUENCE [LARGE SCALE GENOMIC DNA]</scope>
    <source>
        <strain evidence="1 2">SN-593</strain>
    </source>
</reference>
<reference evidence="1 2" key="4">
    <citation type="journal article" date="2020" name="Sci. Rep.">
        <title>beta-carboline chemical signals induce reveromycin production through a LuxR family regulator in Streptomyces sp. SN-593.</title>
        <authorList>
            <person name="Panthee S."/>
            <person name="Kito N."/>
            <person name="Hayashi T."/>
            <person name="Shimizu T."/>
            <person name="Ishikawa J."/>
            <person name="Hamamoto H."/>
            <person name="Osada H."/>
            <person name="Takahashi S."/>
        </authorList>
    </citation>
    <scope>NUCLEOTIDE SEQUENCE [LARGE SCALE GENOMIC DNA]</scope>
    <source>
        <strain evidence="1 2">SN-593</strain>
    </source>
</reference>
<dbReference type="KEGG" id="arev:RVR_10545"/>
<dbReference type="GO" id="GO:0003677">
    <property type="term" value="F:DNA binding"/>
    <property type="evidence" value="ECO:0007669"/>
    <property type="project" value="InterPro"/>
</dbReference>
<dbReference type="Proteomes" id="UP000595703">
    <property type="component" value="Chromosome"/>
</dbReference>
<keyword evidence="2" id="KW-1185">Reference proteome</keyword>
<protein>
    <recommendedName>
        <fullName evidence="3">Integrase</fullName>
    </recommendedName>
</protein>
<evidence type="ECO:0008006" key="3">
    <source>
        <dbReference type="Google" id="ProtNLM"/>
    </source>
</evidence>
<reference evidence="1 2" key="2">
    <citation type="journal article" date="2011" name="J. Antibiot.">
        <title>Furaquinocins I and J: novel polyketide isoprenoid hybrid compounds from Streptomyces reveromyceticus SN-593.</title>
        <authorList>
            <person name="Panthee S."/>
            <person name="Takahashi S."/>
            <person name="Takagi H."/>
            <person name="Nogawa T."/>
            <person name="Oowada E."/>
            <person name="Uramoto M."/>
            <person name="Osada H."/>
        </authorList>
    </citation>
    <scope>NUCLEOTIDE SEQUENCE [LARGE SCALE GENOMIC DNA]</scope>
    <source>
        <strain evidence="1 2">SN-593</strain>
    </source>
</reference>
<dbReference type="SUPFAM" id="SSF56349">
    <property type="entry name" value="DNA breaking-rejoining enzymes"/>
    <property type="match status" value="1"/>
</dbReference>
<organism evidence="1 2">
    <name type="scientific">Actinacidiphila reveromycinica</name>
    <dbReference type="NCBI Taxonomy" id="659352"/>
    <lineage>
        <taxon>Bacteria</taxon>
        <taxon>Bacillati</taxon>
        <taxon>Actinomycetota</taxon>
        <taxon>Actinomycetes</taxon>
        <taxon>Kitasatosporales</taxon>
        <taxon>Streptomycetaceae</taxon>
        <taxon>Actinacidiphila</taxon>
    </lineage>
</organism>
<proteinExistence type="predicted"/>
<evidence type="ECO:0000313" key="2">
    <source>
        <dbReference type="Proteomes" id="UP000595703"/>
    </source>
</evidence>
<name>A0A7U3VS97_9ACTN</name>
<accession>A0A7U3VS97</accession>
<evidence type="ECO:0000313" key="1">
    <source>
        <dbReference type="EMBL" id="BBB01646.1"/>
    </source>
</evidence>
<dbReference type="EMBL" id="AP018365">
    <property type="protein sequence ID" value="BBB01646.1"/>
    <property type="molecule type" value="Genomic_DNA"/>
</dbReference>
<gene>
    <name evidence="1" type="ORF">RVR_10545</name>
</gene>
<dbReference type="InterPro" id="IPR011010">
    <property type="entry name" value="DNA_brk_join_enz"/>
</dbReference>
<sequence>MERFVAAAPLGAGSRRVYRIALTTWAWPLVDKAPPVGEERRGAVPPAVPLALLDAPHTGRRLRDAFVRRADAVGARTANRELSILAAALNWWRGQGWLETDPIAGVNRLPASAARPPGPRLDAQQTRAVLGLPVPLREKALWHLLHESGATIDRVLALDIDDLDLAGRRTRGRAPLHWGDGAAALLPLLTLGRLDGPLFATGRGRLSYRRAAEVFTAATRPLDPRGRGWTLRGLAPAGRG</sequence>
<reference evidence="1 2" key="3">
    <citation type="journal article" date="2011" name="Nat. Chem. Biol.">
        <title>Reveromycin A biosynthesis uses RevG and RevJ for stereospecific spiroacetal formation.</title>
        <authorList>
            <person name="Takahashi S."/>
            <person name="Toyoda A."/>
            <person name="Sekiyama Y."/>
            <person name="Takagi H."/>
            <person name="Nogawa T."/>
            <person name="Uramoto M."/>
            <person name="Suzuki R."/>
            <person name="Koshino H."/>
            <person name="Kumano T."/>
            <person name="Panthee S."/>
            <person name="Dairi T."/>
            <person name="Ishikawa J."/>
            <person name="Ikeda H."/>
            <person name="Sakaki Y."/>
            <person name="Osada H."/>
        </authorList>
    </citation>
    <scope>NUCLEOTIDE SEQUENCE [LARGE SCALE GENOMIC DNA]</scope>
    <source>
        <strain evidence="1 2">SN-593</strain>
    </source>
</reference>